<dbReference type="GO" id="GO:0004065">
    <property type="term" value="F:arylsulfatase activity"/>
    <property type="evidence" value="ECO:0007669"/>
    <property type="project" value="UniProtKB-EC"/>
</dbReference>
<reference evidence="2 3" key="1">
    <citation type="submission" date="2019-02" db="EMBL/GenBank/DDBJ databases">
        <title>Deep-cultivation of Planctomycetes and their phenomic and genomic characterization uncovers novel biology.</title>
        <authorList>
            <person name="Wiegand S."/>
            <person name="Jogler M."/>
            <person name="Boedeker C."/>
            <person name="Pinto D."/>
            <person name="Vollmers J."/>
            <person name="Rivas-Marin E."/>
            <person name="Kohn T."/>
            <person name="Peeters S.H."/>
            <person name="Heuer A."/>
            <person name="Rast P."/>
            <person name="Oberbeckmann S."/>
            <person name="Bunk B."/>
            <person name="Jeske O."/>
            <person name="Meyerdierks A."/>
            <person name="Storesund J.E."/>
            <person name="Kallscheuer N."/>
            <person name="Luecker S."/>
            <person name="Lage O.M."/>
            <person name="Pohl T."/>
            <person name="Merkel B.J."/>
            <person name="Hornburger P."/>
            <person name="Mueller R.-W."/>
            <person name="Bruemmer F."/>
            <person name="Labrenz M."/>
            <person name="Spormann A.M."/>
            <person name="Op den Camp H."/>
            <person name="Overmann J."/>
            <person name="Amann R."/>
            <person name="Jetten M.S.M."/>
            <person name="Mascher T."/>
            <person name="Medema M.H."/>
            <person name="Devos D.P."/>
            <person name="Kaster A.-K."/>
            <person name="Ovreas L."/>
            <person name="Rohde M."/>
            <person name="Galperin M.Y."/>
            <person name="Jogler C."/>
        </authorList>
    </citation>
    <scope>NUCLEOTIDE SEQUENCE [LARGE SCALE GENOMIC DNA]</scope>
    <source>
        <strain evidence="2 3">Pla163</strain>
    </source>
</reference>
<name>A0A518CYL6_9BACT</name>
<accession>A0A518CYL6</accession>
<dbReference type="RefSeq" id="WP_145185662.1">
    <property type="nucleotide sequence ID" value="NZ_CP036290.1"/>
</dbReference>
<dbReference type="SUPFAM" id="SSF53649">
    <property type="entry name" value="Alkaline phosphatase-like"/>
    <property type="match status" value="1"/>
</dbReference>
<dbReference type="InterPro" id="IPR000917">
    <property type="entry name" value="Sulfatase_N"/>
</dbReference>
<proteinExistence type="predicted"/>
<keyword evidence="2" id="KW-0378">Hydrolase</keyword>
<gene>
    <name evidence="2" type="ORF">Pla163_14310</name>
</gene>
<dbReference type="OrthoDB" id="9762324at2"/>
<dbReference type="Proteomes" id="UP000319342">
    <property type="component" value="Chromosome"/>
</dbReference>
<dbReference type="Pfam" id="PF00884">
    <property type="entry name" value="Sulfatase"/>
    <property type="match status" value="2"/>
</dbReference>
<organism evidence="2 3">
    <name type="scientific">Rohdeia mirabilis</name>
    <dbReference type="NCBI Taxonomy" id="2528008"/>
    <lineage>
        <taxon>Bacteria</taxon>
        <taxon>Pseudomonadati</taxon>
        <taxon>Planctomycetota</taxon>
        <taxon>Planctomycetia</taxon>
        <taxon>Planctomycetia incertae sedis</taxon>
        <taxon>Rohdeia</taxon>
    </lineage>
</organism>
<evidence type="ECO:0000313" key="2">
    <source>
        <dbReference type="EMBL" id="QDU84324.1"/>
    </source>
</evidence>
<feature type="domain" description="Sulfatase N-terminal" evidence="1">
    <location>
        <begin position="29"/>
        <end position="131"/>
    </location>
</feature>
<dbReference type="AlphaFoldDB" id="A0A518CYL6"/>
<dbReference type="PANTHER" id="PTHR43751">
    <property type="entry name" value="SULFATASE"/>
    <property type="match status" value="1"/>
</dbReference>
<evidence type="ECO:0000259" key="1">
    <source>
        <dbReference type="Pfam" id="PF00884"/>
    </source>
</evidence>
<sequence>MKGRALQLAALAAVALCSCSDGRDPASMPDVLLVSLDTLRADRLSSYGHTRRTTPNLDALAARGVRFADAIAPSAHTAPSHVSILTGLLPFAHGVFNRGLSNPNVLALSDGVPTLASLVAEAGWRTAAITQEGQLLPEIGIARGFDHTDFVHDSFGGRIAALDGYLAGEDRDAPQFVFLHTYEPHAPYLPPRQVGMEPFYGVYTDRAYQGPMRAATEALLDAPRGAKIGAPQFEAVAEPSADDIAFLSDLYDENVRYTDYLFGTLLEVWGSHRDLDNTLVVVFSDHGEAFYEHGAFGHHEGLYRELTHVPLIVAGPGLEPAVVDEPVGLVGLSATLLELLDVDSTADMEPAFAGLGASGPTVPAPVYPQLFLRESGRSYDAGIDANEHFVLRRDGSAALEQLFDRRDDPLQRSDIGAARPDSVRDWRARIEAVRAASRVLAERFPVTATDAGAESERLRQLEALGYK</sequence>
<dbReference type="InterPro" id="IPR052701">
    <property type="entry name" value="GAG_Ulvan_Degrading_Sulfatases"/>
</dbReference>
<protein>
    <submittedName>
        <fullName evidence="2">Arylsulfatase</fullName>
        <ecNumber evidence="2">3.1.6.1</ecNumber>
    </submittedName>
</protein>
<dbReference type="EC" id="3.1.6.1" evidence="2"/>
<dbReference type="PROSITE" id="PS51257">
    <property type="entry name" value="PROKAR_LIPOPROTEIN"/>
    <property type="match status" value="1"/>
</dbReference>
<evidence type="ECO:0000313" key="3">
    <source>
        <dbReference type="Proteomes" id="UP000319342"/>
    </source>
</evidence>
<feature type="domain" description="Sulfatase N-terminal" evidence="1">
    <location>
        <begin position="163"/>
        <end position="342"/>
    </location>
</feature>
<dbReference type="EMBL" id="CP036290">
    <property type="protein sequence ID" value="QDU84324.1"/>
    <property type="molecule type" value="Genomic_DNA"/>
</dbReference>
<dbReference type="InterPro" id="IPR017850">
    <property type="entry name" value="Alkaline_phosphatase_core_sf"/>
</dbReference>
<dbReference type="Gene3D" id="3.40.720.10">
    <property type="entry name" value="Alkaline Phosphatase, subunit A"/>
    <property type="match status" value="1"/>
</dbReference>
<dbReference type="PANTHER" id="PTHR43751:SF3">
    <property type="entry name" value="SULFATASE N-TERMINAL DOMAIN-CONTAINING PROTEIN"/>
    <property type="match status" value="1"/>
</dbReference>
<dbReference type="CDD" id="cd16148">
    <property type="entry name" value="sulfatase_like"/>
    <property type="match status" value="1"/>
</dbReference>
<keyword evidence="3" id="KW-1185">Reference proteome</keyword>